<dbReference type="AlphaFoldDB" id="E0NCB6"/>
<dbReference type="Proteomes" id="UP000005526">
    <property type="component" value="Unassembled WGS sequence"/>
</dbReference>
<proteinExistence type="predicted"/>
<reference evidence="1 2" key="1">
    <citation type="submission" date="2010-07" db="EMBL/GenBank/DDBJ databases">
        <authorList>
            <person name="Muzny D."/>
            <person name="Qin X."/>
            <person name="Deng J."/>
            <person name="Jiang H."/>
            <person name="Liu Y."/>
            <person name="Qu J."/>
            <person name="Song X.-Z."/>
            <person name="Zhang L."/>
            <person name="Thornton R."/>
            <person name="Coyle M."/>
            <person name="Francisco L."/>
            <person name="Jackson L."/>
            <person name="Javaid M."/>
            <person name="Korchina V."/>
            <person name="Kovar C."/>
            <person name="Mata R."/>
            <person name="Mathew T."/>
            <person name="Ngo R."/>
            <person name="Nguyen L."/>
            <person name="Nguyen N."/>
            <person name="Okwuonu G."/>
            <person name="Ongeri F."/>
            <person name="Pham C."/>
            <person name="Simmons D."/>
            <person name="Wilczek-Boney K."/>
            <person name="Hale W."/>
            <person name="Jakkamsetti A."/>
            <person name="Pham P."/>
            <person name="Ruth R."/>
            <person name="San Lucas F."/>
            <person name="Warren J."/>
            <person name="Zhang J."/>
            <person name="Zhao Z."/>
            <person name="Zhou C."/>
            <person name="Zhu D."/>
            <person name="Lee S."/>
            <person name="Bess C."/>
            <person name="Blankenburg K."/>
            <person name="Forbes L."/>
            <person name="Fu Q."/>
            <person name="Gubbala S."/>
            <person name="Hirani K."/>
            <person name="Jayaseelan J.C."/>
            <person name="Lara F."/>
            <person name="Munidasa M."/>
            <person name="Palculict T."/>
            <person name="Patil S."/>
            <person name="Pu L.-L."/>
            <person name="Saada N."/>
            <person name="Tang L."/>
            <person name="Weissenberger G."/>
            <person name="Zhu Y."/>
            <person name="Hemphill L."/>
            <person name="Shang Y."/>
            <person name="Youmans B."/>
            <person name="Ayvaz T."/>
            <person name="Ross M."/>
            <person name="Santibanez J."/>
            <person name="Aqrawi P."/>
            <person name="Gross S."/>
            <person name="Joshi V."/>
            <person name="Fowler G."/>
            <person name="Nazareth L."/>
            <person name="Reid J."/>
            <person name="Worley K."/>
            <person name="Petrosino J."/>
            <person name="Highlander S."/>
            <person name="Gibbs R."/>
        </authorList>
    </citation>
    <scope>NUCLEOTIDE SEQUENCE [LARGE SCALE GENOMIC DNA]</scope>
    <source>
        <strain evidence="1 2">ATCC 13091</strain>
    </source>
</reference>
<gene>
    <name evidence="1" type="ORF">HMPREF0602_2148</name>
</gene>
<protein>
    <submittedName>
        <fullName evidence="1">Uncharacterized protein</fullName>
    </submittedName>
</protein>
<evidence type="ECO:0000313" key="1">
    <source>
        <dbReference type="EMBL" id="EFM03375.1"/>
    </source>
</evidence>
<dbReference type="HOGENOM" id="CLU_3366032_0_0_4"/>
<comment type="caution">
    <text evidence="1">The sequence shown here is derived from an EMBL/GenBank/DDBJ whole genome shotgun (WGS) entry which is preliminary data.</text>
</comment>
<organism evidence="1 2">
    <name type="scientific">Neisseria meningitidis serogroup B (strain ATCC 13091 / M2091)</name>
    <dbReference type="NCBI Taxonomy" id="862513"/>
    <lineage>
        <taxon>Bacteria</taxon>
        <taxon>Pseudomonadati</taxon>
        <taxon>Pseudomonadota</taxon>
        <taxon>Betaproteobacteria</taxon>
        <taxon>Neisseriales</taxon>
        <taxon>Neisseriaceae</taxon>
        <taxon>Neisseria</taxon>
    </lineage>
</organism>
<name>E0NCB6_NEIM3</name>
<dbReference type="EMBL" id="AEEF01000111">
    <property type="protein sequence ID" value="EFM03375.1"/>
    <property type="molecule type" value="Genomic_DNA"/>
</dbReference>
<sequence length="40" mass="4663">MAANKMPSEALSFRQYIHKGAPVRGGGGRDYWRRRSIWQK</sequence>
<evidence type="ECO:0000313" key="2">
    <source>
        <dbReference type="Proteomes" id="UP000005526"/>
    </source>
</evidence>
<accession>E0NCB6</accession>